<dbReference type="OrthoDB" id="424310at2759"/>
<protein>
    <submittedName>
        <fullName evidence="3">Dynein heavy chain 5, axonemal-like</fullName>
    </submittedName>
</protein>
<name>A0A6P7YKH4_9AMPH</name>
<dbReference type="KEGG" id="muo:115474087"/>
<dbReference type="InParanoid" id="A0A6P7YKH4"/>
<organism evidence="2 3">
    <name type="scientific">Microcaecilia unicolor</name>
    <dbReference type="NCBI Taxonomy" id="1415580"/>
    <lineage>
        <taxon>Eukaryota</taxon>
        <taxon>Metazoa</taxon>
        <taxon>Chordata</taxon>
        <taxon>Craniata</taxon>
        <taxon>Vertebrata</taxon>
        <taxon>Euteleostomi</taxon>
        <taxon>Amphibia</taxon>
        <taxon>Gymnophiona</taxon>
        <taxon>Siphonopidae</taxon>
        <taxon>Microcaecilia</taxon>
    </lineage>
</organism>
<proteinExistence type="predicted"/>
<sequence>MNIVPGSATTVSSPTTSIPSTGKKSTVLSNETRKEMAKQVKVTKEERRSQLDTRHKYLISKLADGIGLTENEVEDFLILDEKFSMVGDFFAPDGSKKLLFFYQEIPQVYLTL</sequence>
<dbReference type="RefSeq" id="XP_030065306.1">
    <property type="nucleotide sequence ID" value="XM_030209446.1"/>
</dbReference>
<gene>
    <name evidence="3" type="primary">LOC115474087</name>
</gene>
<evidence type="ECO:0000313" key="3">
    <source>
        <dbReference type="RefSeq" id="XP_030065306.1"/>
    </source>
</evidence>
<dbReference type="GeneID" id="115474087"/>
<accession>A0A6P7YKH4</accession>
<evidence type="ECO:0000313" key="2">
    <source>
        <dbReference type="Proteomes" id="UP000515156"/>
    </source>
</evidence>
<feature type="compositionally biased region" description="Low complexity" evidence="1">
    <location>
        <begin position="1"/>
        <end position="26"/>
    </location>
</feature>
<feature type="compositionally biased region" description="Basic and acidic residues" evidence="1">
    <location>
        <begin position="31"/>
        <end position="47"/>
    </location>
</feature>
<dbReference type="AlphaFoldDB" id="A0A6P7YKH4"/>
<reference evidence="3" key="1">
    <citation type="submission" date="2025-08" db="UniProtKB">
        <authorList>
            <consortium name="RefSeq"/>
        </authorList>
    </citation>
    <scope>IDENTIFICATION</scope>
</reference>
<dbReference type="Proteomes" id="UP000515156">
    <property type="component" value="Chromosome 1"/>
</dbReference>
<evidence type="ECO:0000256" key="1">
    <source>
        <dbReference type="SAM" id="MobiDB-lite"/>
    </source>
</evidence>
<feature type="region of interest" description="Disordered" evidence="1">
    <location>
        <begin position="1"/>
        <end position="47"/>
    </location>
</feature>
<keyword evidence="2" id="KW-1185">Reference proteome</keyword>